<feature type="transmembrane region" description="Helical" evidence="1">
    <location>
        <begin position="50"/>
        <end position="70"/>
    </location>
</feature>
<comment type="caution">
    <text evidence="2">The sequence shown here is derived from an EMBL/GenBank/DDBJ whole genome shotgun (WGS) entry which is preliminary data.</text>
</comment>
<proteinExistence type="predicted"/>
<evidence type="ECO:0000313" key="2">
    <source>
        <dbReference type="EMBL" id="OGE78991.1"/>
    </source>
</evidence>
<protein>
    <submittedName>
        <fullName evidence="2">Uncharacterized protein</fullName>
    </submittedName>
</protein>
<feature type="transmembrane region" description="Helical" evidence="1">
    <location>
        <begin position="90"/>
        <end position="110"/>
    </location>
</feature>
<keyword evidence="1" id="KW-0472">Membrane</keyword>
<dbReference type="STRING" id="1817824.A2751_00835"/>
<accession>A0A1F5NMT2</accession>
<reference evidence="2 3" key="1">
    <citation type="journal article" date="2016" name="Nat. Commun.">
        <title>Thousands of microbial genomes shed light on interconnected biogeochemical processes in an aquifer system.</title>
        <authorList>
            <person name="Anantharaman K."/>
            <person name="Brown C.T."/>
            <person name="Hug L.A."/>
            <person name="Sharon I."/>
            <person name="Castelle C.J."/>
            <person name="Probst A.J."/>
            <person name="Thomas B.C."/>
            <person name="Singh A."/>
            <person name="Wilkins M.J."/>
            <person name="Karaoz U."/>
            <person name="Brodie E.L."/>
            <person name="Williams K.H."/>
            <person name="Hubbard S.S."/>
            <person name="Banfield J.F."/>
        </authorList>
    </citation>
    <scope>NUCLEOTIDE SEQUENCE [LARGE SCALE GENOMIC DNA]</scope>
</reference>
<gene>
    <name evidence="2" type="ORF">A2751_00835</name>
</gene>
<dbReference type="EMBL" id="MFEK01000010">
    <property type="protein sequence ID" value="OGE78991.1"/>
    <property type="molecule type" value="Genomic_DNA"/>
</dbReference>
<name>A0A1F5NMT2_9BACT</name>
<keyword evidence="1" id="KW-1133">Transmembrane helix</keyword>
<evidence type="ECO:0000313" key="3">
    <source>
        <dbReference type="Proteomes" id="UP000176864"/>
    </source>
</evidence>
<sequence>MDAELKNTSNGVNKLIQRSLFNALGTIAYVSVVVTIMQNGEKIFGSINQTIAPIAMLTLFVLSAAVTGSLVLGKPVMLYLNNQKNEAIKLFVYTLCWLALAVIILLIVSVQFK</sequence>
<keyword evidence="1" id="KW-0812">Transmembrane</keyword>
<dbReference type="Proteomes" id="UP000176864">
    <property type="component" value="Unassembled WGS sequence"/>
</dbReference>
<dbReference type="AlphaFoldDB" id="A0A1F5NMT2"/>
<organism evidence="2 3">
    <name type="scientific">Candidatus Doudnabacteria bacterium RIFCSPHIGHO2_01_FULL_46_14</name>
    <dbReference type="NCBI Taxonomy" id="1817824"/>
    <lineage>
        <taxon>Bacteria</taxon>
        <taxon>Candidatus Doudnaibacteriota</taxon>
    </lineage>
</organism>
<feature type="transmembrane region" description="Helical" evidence="1">
    <location>
        <begin position="20"/>
        <end position="38"/>
    </location>
</feature>
<evidence type="ECO:0000256" key="1">
    <source>
        <dbReference type="SAM" id="Phobius"/>
    </source>
</evidence>